<gene>
    <name evidence="1" type="ORF">C4D60_Mb10t00990</name>
</gene>
<organism evidence="1 2">
    <name type="scientific">Musa balbisiana</name>
    <name type="common">Banana</name>
    <dbReference type="NCBI Taxonomy" id="52838"/>
    <lineage>
        <taxon>Eukaryota</taxon>
        <taxon>Viridiplantae</taxon>
        <taxon>Streptophyta</taxon>
        <taxon>Embryophyta</taxon>
        <taxon>Tracheophyta</taxon>
        <taxon>Spermatophyta</taxon>
        <taxon>Magnoliopsida</taxon>
        <taxon>Liliopsida</taxon>
        <taxon>Zingiberales</taxon>
        <taxon>Musaceae</taxon>
        <taxon>Musa</taxon>
    </lineage>
</organism>
<keyword evidence="2" id="KW-1185">Reference proteome</keyword>
<evidence type="ECO:0000313" key="1">
    <source>
        <dbReference type="EMBL" id="THU52153.1"/>
    </source>
</evidence>
<reference evidence="1 2" key="1">
    <citation type="journal article" date="2019" name="Nat. Plants">
        <title>Genome sequencing of Musa balbisiana reveals subgenome evolution and function divergence in polyploid bananas.</title>
        <authorList>
            <person name="Yao X."/>
        </authorList>
    </citation>
    <scope>NUCLEOTIDE SEQUENCE [LARGE SCALE GENOMIC DNA]</scope>
    <source>
        <strain evidence="2">cv. DH-PKW</strain>
        <tissue evidence="1">Leaves</tissue>
    </source>
</reference>
<dbReference type="EMBL" id="PYDT01000008">
    <property type="protein sequence ID" value="THU52153.1"/>
    <property type="molecule type" value="Genomic_DNA"/>
</dbReference>
<evidence type="ECO:0000313" key="2">
    <source>
        <dbReference type="Proteomes" id="UP000317650"/>
    </source>
</evidence>
<accession>A0A4S8ITT6</accession>
<proteinExistence type="predicted"/>
<name>A0A4S8ITT6_MUSBA</name>
<dbReference type="Proteomes" id="UP000317650">
    <property type="component" value="Chromosome 10"/>
</dbReference>
<comment type="caution">
    <text evidence="1">The sequence shown here is derived from an EMBL/GenBank/DDBJ whole genome shotgun (WGS) entry which is preliminary data.</text>
</comment>
<dbReference type="AlphaFoldDB" id="A0A4S8ITT6"/>
<sequence>MNKKTSPILFALSKSSTSPAVYHNNRLNLFSKLNVRSTGWPMIYVSSQPASFIRNVILSHKFFFERFQMDGCLLNAAMLSGWDHPKLIRVATTQSSSGLQR</sequence>
<protein>
    <submittedName>
        <fullName evidence="1">Uncharacterized protein</fullName>
    </submittedName>
</protein>